<dbReference type="EMBL" id="JH604641">
    <property type="protein sequence ID" value="EHY64519.1"/>
    <property type="molecule type" value="Genomic_DNA"/>
</dbReference>
<dbReference type="AlphaFoldDB" id="H8ZFW7"/>
<gene>
    <name evidence="1" type="ORF">NERG_02488</name>
</gene>
<dbReference type="HOGENOM" id="CLU_2159059_0_0_1"/>
<name>H8ZFW7_NEMA1</name>
<accession>H8ZFW7</accession>
<dbReference type="Proteomes" id="UP000005622">
    <property type="component" value="Unassembled WGS sequence"/>
</dbReference>
<sequence length="111" mass="12633">MLQEGSGNVSKIFLYRKIYKPAIKSYIMEFFMFGAVAKGVTPTNPLTRLTANILGSVPLNDPVTRRMLIFFSPILAGWRECYPNLGTCHQTIHLNIFLFGVTKNQCIFMIR</sequence>
<evidence type="ECO:0000313" key="1">
    <source>
        <dbReference type="EMBL" id="EHY64519.1"/>
    </source>
</evidence>
<proteinExistence type="predicted"/>
<organism evidence="1">
    <name type="scientific">Nematocida ausubeli (strain ATCC PRA-371 / ERTm2)</name>
    <name type="common">Nematode killer fungus</name>
    <dbReference type="NCBI Taxonomy" id="1913371"/>
    <lineage>
        <taxon>Eukaryota</taxon>
        <taxon>Fungi</taxon>
        <taxon>Fungi incertae sedis</taxon>
        <taxon>Microsporidia</taxon>
        <taxon>Nematocida</taxon>
    </lineage>
</organism>
<protein>
    <submittedName>
        <fullName evidence="1">Uncharacterized protein</fullName>
    </submittedName>
</protein>
<reference evidence="1" key="1">
    <citation type="submission" date="2011-03" db="EMBL/GenBank/DDBJ databases">
        <title>The Genome Sequence of Nematocida sp1 strain ERTm2.</title>
        <authorList>
            <consortium name="The Broad Institute Genome Sequencing Platform"/>
            <consortium name="The Broad Institute Genome Sequencing Center for Infectious Disease"/>
            <person name="Cuomo C."/>
            <person name="Troemel E."/>
            <person name="Young S.K."/>
            <person name="Zeng Q."/>
            <person name="Gargeya S."/>
            <person name="Fitzgerald M."/>
            <person name="Haas B."/>
            <person name="Abouelleil A."/>
            <person name="Alvarado L."/>
            <person name="Arachchi H.M."/>
            <person name="Berlin A."/>
            <person name="Brown A."/>
            <person name="Chapman S.B."/>
            <person name="Chen Z."/>
            <person name="Dunbar C."/>
            <person name="Freedman E."/>
            <person name="Gearin G."/>
            <person name="Gellesch M."/>
            <person name="Goldberg J."/>
            <person name="Griggs A."/>
            <person name="Gujja S."/>
            <person name="Heilman E.R."/>
            <person name="Heiman D."/>
            <person name="Howarth C."/>
            <person name="Larson L."/>
            <person name="Lui A."/>
            <person name="MacDonald P.J.P."/>
            <person name="Mehta T."/>
            <person name="Montmayeur A."/>
            <person name="Murphy C."/>
            <person name="Neiman D."/>
            <person name="Pearson M."/>
            <person name="Priest M."/>
            <person name="Roberts A."/>
            <person name="Saif S."/>
            <person name="Shea T."/>
            <person name="Shenoy N."/>
            <person name="Sisk P."/>
            <person name="Stolte C."/>
            <person name="Sykes S."/>
            <person name="White J."/>
            <person name="Yandava C."/>
            <person name="Wortman J."/>
            <person name="Nusbaum C."/>
            <person name="Birren B."/>
        </authorList>
    </citation>
    <scope>NUCLEOTIDE SEQUENCE</scope>
    <source>
        <strain evidence="1">ERTm2</strain>
    </source>
</reference>